<organism evidence="3 4">
    <name type="scientific">Decorospora gaudefroyi</name>
    <dbReference type="NCBI Taxonomy" id="184978"/>
    <lineage>
        <taxon>Eukaryota</taxon>
        <taxon>Fungi</taxon>
        <taxon>Dikarya</taxon>
        <taxon>Ascomycota</taxon>
        <taxon>Pezizomycotina</taxon>
        <taxon>Dothideomycetes</taxon>
        <taxon>Pleosporomycetidae</taxon>
        <taxon>Pleosporales</taxon>
        <taxon>Pleosporineae</taxon>
        <taxon>Pleosporaceae</taxon>
        <taxon>Decorospora</taxon>
    </lineage>
</organism>
<feature type="transmembrane region" description="Helical" evidence="2">
    <location>
        <begin position="242"/>
        <end position="260"/>
    </location>
</feature>
<dbReference type="PANTHER" id="PTHR31495">
    <property type="entry name" value="PEROXYGENASE 3-RELATED"/>
    <property type="match status" value="1"/>
</dbReference>
<name>A0A6A5KXK9_9PLEO</name>
<reference evidence="3" key="1">
    <citation type="submission" date="2020-01" db="EMBL/GenBank/DDBJ databases">
        <authorList>
            <consortium name="DOE Joint Genome Institute"/>
            <person name="Haridas S."/>
            <person name="Albert R."/>
            <person name="Binder M."/>
            <person name="Bloem J."/>
            <person name="Labutti K."/>
            <person name="Salamov A."/>
            <person name="Andreopoulos B."/>
            <person name="Baker S.E."/>
            <person name="Barry K."/>
            <person name="Bills G."/>
            <person name="Bluhm B.H."/>
            <person name="Cannon C."/>
            <person name="Castanera R."/>
            <person name="Culley D.E."/>
            <person name="Daum C."/>
            <person name="Ezra D."/>
            <person name="Gonzalez J.B."/>
            <person name="Henrissat B."/>
            <person name="Kuo A."/>
            <person name="Liang C."/>
            <person name="Lipzen A."/>
            <person name="Lutzoni F."/>
            <person name="Magnuson J."/>
            <person name="Mondo S."/>
            <person name="Nolan M."/>
            <person name="Ohm R."/>
            <person name="Pangilinan J."/>
            <person name="Park H.-J."/>
            <person name="Ramirez L."/>
            <person name="Alfaro M."/>
            <person name="Sun H."/>
            <person name="Tritt A."/>
            <person name="Yoshinaga Y."/>
            <person name="Zwiers L.-H."/>
            <person name="Turgeon B.G."/>
            <person name="Goodwin S.B."/>
            <person name="Spatafora J.W."/>
            <person name="Crous P.W."/>
            <person name="Grigoriev I.V."/>
        </authorList>
    </citation>
    <scope>NUCLEOTIDE SEQUENCE</scope>
    <source>
        <strain evidence="3">P77</strain>
    </source>
</reference>
<accession>A0A6A5KXK9</accession>
<gene>
    <name evidence="3" type="ORF">BDW02DRAFT_155731</name>
</gene>
<dbReference type="EMBL" id="ML975245">
    <property type="protein sequence ID" value="KAF1839514.1"/>
    <property type="molecule type" value="Genomic_DNA"/>
</dbReference>
<dbReference type="GO" id="GO:0004497">
    <property type="term" value="F:monooxygenase activity"/>
    <property type="evidence" value="ECO:0007669"/>
    <property type="project" value="TreeGrafter"/>
</dbReference>
<evidence type="ECO:0000256" key="2">
    <source>
        <dbReference type="SAM" id="Phobius"/>
    </source>
</evidence>
<comment type="similarity">
    <text evidence="1">Belongs to the caleosin family.</text>
</comment>
<keyword evidence="2" id="KW-1133">Transmembrane helix</keyword>
<dbReference type="OrthoDB" id="640742at2759"/>
<sequence>MSIEINRLSLGATFNFTADKKSAVRTAQVVDGGDGDERSSTLSPSKTLVDEDAEAVSFHTIDWLRGVGDICNIPSREATNKSTVSRKHNIVCEPPEGGERWVKTTGNSGRRASSNKRRSALRRHCDFWDADQDGVIYPWDIFIGFRRLGFPIALCLWAAVTMAMCFSYSTQSSYLPHPLFAIYLDNVHRNRHGSTTGAYDLNAELDTRRFDAIFDKYAQGKEYMTWRTLYKVWSGQRCANDYFGWVAGGLEWIAMYILLWPHDGRMYKDDIRGVYDGTVFWKIAEARAQGQKQPDLWN</sequence>
<proteinExistence type="inferred from homology"/>
<evidence type="ECO:0000313" key="4">
    <source>
        <dbReference type="Proteomes" id="UP000800040"/>
    </source>
</evidence>
<evidence type="ECO:0000313" key="3">
    <source>
        <dbReference type="EMBL" id="KAF1839514.1"/>
    </source>
</evidence>
<dbReference type="Pfam" id="PF05042">
    <property type="entry name" value="Caleosin"/>
    <property type="match status" value="1"/>
</dbReference>
<dbReference type="Proteomes" id="UP000800040">
    <property type="component" value="Unassembled WGS sequence"/>
</dbReference>
<feature type="transmembrane region" description="Helical" evidence="2">
    <location>
        <begin position="148"/>
        <end position="169"/>
    </location>
</feature>
<dbReference type="GO" id="GO:0005509">
    <property type="term" value="F:calcium ion binding"/>
    <property type="evidence" value="ECO:0007669"/>
    <property type="project" value="TreeGrafter"/>
</dbReference>
<dbReference type="AlphaFoldDB" id="A0A6A5KXK9"/>
<keyword evidence="2" id="KW-0472">Membrane</keyword>
<protein>
    <submittedName>
        <fullName evidence="3">Caleosin-domain-containing protein</fullName>
    </submittedName>
</protein>
<dbReference type="PANTHER" id="PTHR31495:SF0">
    <property type="entry name" value="BINDING PROTEIN CALEOSIN, PUTATIVE (AFU_ORTHOLOGUE AFUA_5G13750)-RELATED"/>
    <property type="match status" value="1"/>
</dbReference>
<evidence type="ECO:0000256" key="1">
    <source>
        <dbReference type="ARBA" id="ARBA00006765"/>
    </source>
</evidence>
<keyword evidence="4" id="KW-1185">Reference proteome</keyword>
<dbReference type="InterPro" id="IPR007736">
    <property type="entry name" value="Caleosin-related"/>
</dbReference>
<keyword evidence="2" id="KW-0812">Transmembrane</keyword>